<dbReference type="GeneTree" id="ENSGT00940000161270"/>
<dbReference type="InterPro" id="IPR036398">
    <property type="entry name" value="CA_dom_sf"/>
</dbReference>
<dbReference type="Proteomes" id="UP000002280">
    <property type="component" value="Chromosome 3"/>
</dbReference>
<keyword evidence="6 11" id="KW-0862">Zinc</keyword>
<dbReference type="Ensembl" id="ENSMODT00000063234.1">
    <property type="protein sequence ID" value="ENSMODP00000049081.1"/>
    <property type="gene ID" value="ENSMODG00000005833.3"/>
</dbReference>
<evidence type="ECO:0000256" key="1">
    <source>
        <dbReference type="ARBA" id="ARBA00001947"/>
    </source>
</evidence>
<evidence type="ECO:0000256" key="6">
    <source>
        <dbReference type="ARBA" id="ARBA00022833"/>
    </source>
</evidence>
<evidence type="ECO:0000256" key="2">
    <source>
        <dbReference type="ARBA" id="ARBA00004496"/>
    </source>
</evidence>
<dbReference type="InterPro" id="IPR018338">
    <property type="entry name" value="Carbonic_anhydrase_a-class_CS"/>
</dbReference>
<comment type="similarity">
    <text evidence="3 11">Belongs to the alpha-carbonic anhydrase family.</text>
</comment>
<dbReference type="GO" id="GO:0005737">
    <property type="term" value="C:cytoplasm"/>
    <property type="evidence" value="ECO:0007669"/>
    <property type="project" value="UniProtKB-SubCell"/>
</dbReference>
<organism evidence="13 14">
    <name type="scientific">Monodelphis domestica</name>
    <name type="common">Gray short-tailed opossum</name>
    <dbReference type="NCBI Taxonomy" id="13616"/>
    <lineage>
        <taxon>Eukaryota</taxon>
        <taxon>Metazoa</taxon>
        <taxon>Chordata</taxon>
        <taxon>Craniata</taxon>
        <taxon>Vertebrata</taxon>
        <taxon>Euteleostomi</taxon>
        <taxon>Mammalia</taxon>
        <taxon>Metatheria</taxon>
        <taxon>Didelphimorphia</taxon>
        <taxon>Didelphidae</taxon>
        <taxon>Monodelphis</taxon>
    </lineage>
</organism>
<comment type="cofactor">
    <cofactor evidence="1 11">
        <name>Zn(2+)</name>
        <dbReference type="ChEBI" id="CHEBI:29105"/>
    </cofactor>
</comment>
<dbReference type="GO" id="GO:0008270">
    <property type="term" value="F:zinc ion binding"/>
    <property type="evidence" value="ECO:0007669"/>
    <property type="project" value="UniProtKB-UniRule"/>
</dbReference>
<evidence type="ECO:0000256" key="5">
    <source>
        <dbReference type="ARBA" id="ARBA00022723"/>
    </source>
</evidence>
<keyword evidence="4" id="KW-0963">Cytoplasm</keyword>
<dbReference type="PROSITE" id="PS00162">
    <property type="entry name" value="ALPHA_CA_1"/>
    <property type="match status" value="1"/>
</dbReference>
<dbReference type="GO" id="GO:0018820">
    <property type="term" value="F:cyanamide hydratase activity"/>
    <property type="evidence" value="ECO:0007669"/>
    <property type="project" value="UniProtKB-EC"/>
</dbReference>
<dbReference type="SMART" id="SM01057">
    <property type="entry name" value="Carb_anhydrase"/>
    <property type="match status" value="1"/>
</dbReference>
<proteinExistence type="inferred from homology"/>
<dbReference type="InterPro" id="IPR001148">
    <property type="entry name" value="CA_dom"/>
</dbReference>
<dbReference type="Gene3D" id="3.10.200.10">
    <property type="entry name" value="Alpha carbonic anhydrase"/>
    <property type="match status" value="1"/>
</dbReference>
<dbReference type="EC" id="4.2.1.1" evidence="11"/>
<evidence type="ECO:0000256" key="3">
    <source>
        <dbReference type="ARBA" id="ARBA00010718"/>
    </source>
</evidence>
<name>A0A5F8GPG4_MONDO</name>
<evidence type="ECO:0000313" key="13">
    <source>
        <dbReference type="Ensembl" id="ENSMODP00000049081.1"/>
    </source>
</evidence>
<keyword evidence="7 11" id="KW-0456">Lyase</keyword>
<dbReference type="FunFam" id="3.10.200.10:FF:000001">
    <property type="entry name" value="Carbonic anhydrase 2"/>
    <property type="match status" value="1"/>
</dbReference>
<comment type="function">
    <text evidence="11">Reversible hydration of carbon dioxide.</text>
</comment>
<dbReference type="PANTHER" id="PTHR18952">
    <property type="entry name" value="CARBONIC ANHYDRASE"/>
    <property type="match status" value="1"/>
</dbReference>
<dbReference type="SUPFAM" id="SSF51069">
    <property type="entry name" value="Carbonic anhydrase"/>
    <property type="match status" value="1"/>
</dbReference>
<comment type="catalytic activity">
    <reaction evidence="8">
        <text>urea = cyanamide + H2O</text>
        <dbReference type="Rhea" id="RHEA:23056"/>
        <dbReference type="ChEBI" id="CHEBI:15377"/>
        <dbReference type="ChEBI" id="CHEBI:16199"/>
        <dbReference type="ChEBI" id="CHEBI:16698"/>
        <dbReference type="EC" id="4.2.1.69"/>
    </reaction>
</comment>
<dbReference type="Pfam" id="PF00194">
    <property type="entry name" value="Carb_anhydrase"/>
    <property type="match status" value="1"/>
</dbReference>
<reference evidence="13" key="3">
    <citation type="submission" date="2025-09" db="UniProtKB">
        <authorList>
            <consortium name="Ensembl"/>
        </authorList>
    </citation>
    <scope>IDENTIFICATION</scope>
</reference>
<evidence type="ECO:0000256" key="7">
    <source>
        <dbReference type="ARBA" id="ARBA00023239"/>
    </source>
</evidence>
<keyword evidence="14" id="KW-1185">Reference proteome</keyword>
<dbReference type="Bgee" id="ENSMODG00000005833">
    <property type="expression patterns" value="Expressed in blood and 16 other cell types or tissues"/>
</dbReference>
<dbReference type="AlphaFoldDB" id="A0A5F8GPG4"/>
<evidence type="ECO:0000256" key="4">
    <source>
        <dbReference type="ARBA" id="ARBA00022490"/>
    </source>
</evidence>
<evidence type="ECO:0000313" key="14">
    <source>
        <dbReference type="Proteomes" id="UP000002280"/>
    </source>
</evidence>
<comment type="function">
    <text evidence="9">Catalyzes the reversible hydration of carbon dioxide. Can hydrate cyanamide to urea.</text>
</comment>
<dbReference type="GO" id="GO:0004089">
    <property type="term" value="F:carbonate dehydratase activity"/>
    <property type="evidence" value="ECO:0007669"/>
    <property type="project" value="UniProtKB-UniRule"/>
</dbReference>
<evidence type="ECO:0000256" key="8">
    <source>
        <dbReference type="ARBA" id="ARBA00036058"/>
    </source>
</evidence>
<reference evidence="13" key="2">
    <citation type="submission" date="2025-08" db="UniProtKB">
        <authorList>
            <consortium name="Ensembl"/>
        </authorList>
    </citation>
    <scope>IDENTIFICATION</scope>
</reference>
<accession>A0A5F8GPG4</accession>
<evidence type="ECO:0000256" key="10">
    <source>
        <dbReference type="ARBA" id="ARBA00048348"/>
    </source>
</evidence>
<dbReference type="InterPro" id="IPR023561">
    <property type="entry name" value="Carbonic_anhydrase_a-class"/>
</dbReference>
<evidence type="ECO:0000256" key="9">
    <source>
        <dbReference type="ARBA" id="ARBA00045744"/>
    </source>
</evidence>
<dbReference type="PROSITE" id="PS51144">
    <property type="entry name" value="ALPHA_CA_2"/>
    <property type="match status" value="1"/>
</dbReference>
<protein>
    <recommendedName>
        <fullName evidence="11">Carbonic anhydrase</fullName>
        <ecNumber evidence="11">4.2.1.1</ecNumber>
    </recommendedName>
</protein>
<comment type="subcellular location">
    <subcellularLocation>
        <location evidence="2">Cytoplasm</location>
    </subcellularLocation>
</comment>
<reference evidence="13 14" key="1">
    <citation type="journal article" date="2007" name="Nature">
        <title>Genome of the marsupial Monodelphis domestica reveals innovation in non-coding sequences.</title>
        <authorList>
            <person name="Mikkelsen T.S."/>
            <person name="Wakefield M.J."/>
            <person name="Aken B."/>
            <person name="Amemiya C.T."/>
            <person name="Chang J.L."/>
            <person name="Duke S."/>
            <person name="Garber M."/>
            <person name="Gentles A.J."/>
            <person name="Goodstadt L."/>
            <person name="Heger A."/>
            <person name="Jurka J."/>
            <person name="Kamal M."/>
            <person name="Mauceli E."/>
            <person name="Searle S.M."/>
            <person name="Sharpe T."/>
            <person name="Baker M.L."/>
            <person name="Batzer M.A."/>
            <person name="Benos P.V."/>
            <person name="Belov K."/>
            <person name="Clamp M."/>
            <person name="Cook A."/>
            <person name="Cuff J."/>
            <person name="Das R."/>
            <person name="Davidow L."/>
            <person name="Deakin J.E."/>
            <person name="Fazzari M.J."/>
            <person name="Glass J.L."/>
            <person name="Grabherr M."/>
            <person name="Greally J.M."/>
            <person name="Gu W."/>
            <person name="Hore T.A."/>
            <person name="Huttley G.A."/>
            <person name="Kleber M."/>
            <person name="Jirtle R.L."/>
            <person name="Koina E."/>
            <person name="Lee J.T."/>
            <person name="Mahony S."/>
            <person name="Marra M.A."/>
            <person name="Miller R.D."/>
            <person name="Nicholls R.D."/>
            <person name="Oda M."/>
            <person name="Papenfuss A.T."/>
            <person name="Parra Z.E."/>
            <person name="Pollock D.D."/>
            <person name="Ray D.A."/>
            <person name="Schein J.E."/>
            <person name="Speed T.P."/>
            <person name="Thompson K."/>
            <person name="VandeBerg J.L."/>
            <person name="Wade C.M."/>
            <person name="Walker J.A."/>
            <person name="Waters P.D."/>
            <person name="Webber C."/>
            <person name="Weidman J.R."/>
            <person name="Xie X."/>
            <person name="Zody M.C."/>
            <person name="Baldwin J."/>
            <person name="Abdouelleil A."/>
            <person name="Abdulkadir J."/>
            <person name="Abebe A."/>
            <person name="Abera B."/>
            <person name="Abreu J."/>
            <person name="Acer S.C."/>
            <person name="Aftuck L."/>
            <person name="Alexander A."/>
            <person name="An P."/>
            <person name="Anderson E."/>
            <person name="Anderson S."/>
            <person name="Arachi H."/>
            <person name="Azer M."/>
            <person name="Bachantsang P."/>
            <person name="Barry A."/>
            <person name="Bayul T."/>
            <person name="Berlin A."/>
            <person name="Bessette D."/>
            <person name="Bloom T."/>
            <person name="Bloom T."/>
            <person name="Boguslavskiy L."/>
            <person name="Bonnet C."/>
            <person name="Boukhgalter B."/>
            <person name="Bourzgui I."/>
            <person name="Brown A."/>
            <person name="Cahill P."/>
            <person name="Channer S."/>
            <person name="Cheshatsang Y."/>
            <person name="Chuda L."/>
            <person name="Citroen M."/>
            <person name="Collymore A."/>
            <person name="Cooke P."/>
            <person name="Costello M."/>
            <person name="D'Aco K."/>
            <person name="Daza R."/>
            <person name="De Haan G."/>
            <person name="DeGray S."/>
            <person name="DeMaso C."/>
            <person name="Dhargay N."/>
            <person name="Dooley K."/>
            <person name="Dooley E."/>
            <person name="Doricent M."/>
            <person name="Dorje P."/>
            <person name="Dorjee K."/>
            <person name="Dupes A."/>
            <person name="Elong R."/>
            <person name="Falk J."/>
            <person name="Farina A."/>
            <person name="Faro S."/>
            <person name="Ferguson D."/>
            <person name="Fisher S."/>
            <person name="Foley C.D."/>
            <person name="Franke A."/>
            <person name="Friedrich D."/>
            <person name="Gadbois L."/>
            <person name="Gearin G."/>
            <person name="Gearin C.R."/>
            <person name="Giannoukos G."/>
            <person name="Goode T."/>
            <person name="Graham J."/>
            <person name="Grandbois E."/>
            <person name="Grewal S."/>
            <person name="Gyaltsen K."/>
            <person name="Hafez N."/>
            <person name="Hagos B."/>
            <person name="Hall J."/>
            <person name="Henson C."/>
            <person name="Hollinger A."/>
            <person name="Honan T."/>
            <person name="Huard M.D."/>
            <person name="Hughes L."/>
            <person name="Hurhula B."/>
            <person name="Husby M.E."/>
            <person name="Kamat A."/>
            <person name="Kanga B."/>
            <person name="Kashin S."/>
            <person name="Khazanovich D."/>
            <person name="Kisner P."/>
            <person name="Lance K."/>
            <person name="Lara M."/>
            <person name="Lee W."/>
            <person name="Lennon N."/>
            <person name="Letendre F."/>
            <person name="LeVine R."/>
            <person name="Lipovsky A."/>
            <person name="Liu X."/>
            <person name="Liu J."/>
            <person name="Liu S."/>
            <person name="Lokyitsang T."/>
            <person name="Lokyitsang Y."/>
            <person name="Lubonja R."/>
            <person name="Lui A."/>
            <person name="MacDonald P."/>
            <person name="Magnisalis V."/>
            <person name="Maru K."/>
            <person name="Matthews C."/>
            <person name="McCusker W."/>
            <person name="McDonough S."/>
            <person name="Mehta T."/>
            <person name="Meldrim J."/>
            <person name="Meneus L."/>
            <person name="Mihai O."/>
            <person name="Mihalev A."/>
            <person name="Mihova T."/>
            <person name="Mittelman R."/>
            <person name="Mlenga V."/>
            <person name="Montmayeur A."/>
            <person name="Mulrain L."/>
            <person name="Navidi A."/>
            <person name="Naylor J."/>
            <person name="Negash T."/>
            <person name="Nguyen T."/>
            <person name="Nguyen N."/>
            <person name="Nicol R."/>
            <person name="Norbu C."/>
            <person name="Norbu N."/>
            <person name="Novod N."/>
            <person name="O'Neill B."/>
            <person name="Osman S."/>
            <person name="Markiewicz E."/>
            <person name="Oyono O.L."/>
            <person name="Patti C."/>
            <person name="Phunkhang P."/>
            <person name="Pierre F."/>
            <person name="Priest M."/>
            <person name="Raghuraman S."/>
            <person name="Rege F."/>
            <person name="Reyes R."/>
            <person name="Rise C."/>
            <person name="Rogov P."/>
            <person name="Ross K."/>
            <person name="Ryan E."/>
            <person name="Settipalli S."/>
            <person name="Shea T."/>
            <person name="Sherpa N."/>
            <person name="Shi L."/>
            <person name="Shih D."/>
            <person name="Sparrow T."/>
            <person name="Spaulding J."/>
            <person name="Stalker J."/>
            <person name="Stange-Thomann N."/>
            <person name="Stavropoulos S."/>
            <person name="Stone C."/>
            <person name="Strader C."/>
            <person name="Tesfaye S."/>
            <person name="Thomson T."/>
            <person name="Thoulutsang Y."/>
            <person name="Thoulutsang D."/>
            <person name="Topham K."/>
            <person name="Topping I."/>
            <person name="Tsamla T."/>
            <person name="Vassiliev H."/>
            <person name="Vo A."/>
            <person name="Wangchuk T."/>
            <person name="Wangdi T."/>
            <person name="Weiand M."/>
            <person name="Wilkinson J."/>
            <person name="Wilson A."/>
            <person name="Yadav S."/>
            <person name="Young G."/>
            <person name="Yu Q."/>
            <person name="Zembek L."/>
            <person name="Zhong D."/>
            <person name="Zimmer A."/>
            <person name="Zwirko Z."/>
            <person name="Jaffe D.B."/>
            <person name="Alvarez P."/>
            <person name="Brockman W."/>
            <person name="Butler J."/>
            <person name="Chin C."/>
            <person name="Gnerre S."/>
            <person name="MacCallum I."/>
            <person name="Graves J.A."/>
            <person name="Ponting C.P."/>
            <person name="Breen M."/>
            <person name="Samollow P.B."/>
            <person name="Lander E.S."/>
            <person name="Lindblad-Toh K."/>
        </authorList>
    </citation>
    <scope>NUCLEOTIDE SEQUENCE [LARGE SCALE GENOMIC DNA]</scope>
</reference>
<comment type="catalytic activity">
    <reaction evidence="10 11">
        <text>hydrogencarbonate + H(+) = CO2 + H2O</text>
        <dbReference type="Rhea" id="RHEA:10748"/>
        <dbReference type="ChEBI" id="CHEBI:15377"/>
        <dbReference type="ChEBI" id="CHEBI:15378"/>
        <dbReference type="ChEBI" id="CHEBI:16526"/>
        <dbReference type="ChEBI" id="CHEBI:17544"/>
        <dbReference type="EC" id="4.2.1.1"/>
    </reaction>
</comment>
<feature type="domain" description="Alpha-carbonic anhydrase" evidence="12">
    <location>
        <begin position="5"/>
        <end position="260"/>
    </location>
</feature>
<sequence length="261" mass="29039">GAKKQEFEHGDCPEHWSKLYPIANGDNQSPIDIKTKEVKHDASLKPISVSYNPATAKEIVNVSHNFQVNFEDKDNQSVLKGGPFTGSFRLRQFHFHWGTADDHGSEHTVDGVKYSSELHIVHWNSEKYSSFSEAAEKPDGLAIIAVFIKAGQANPGLQKVIDALSSIKTKGKKAPFANFDPSLLIPQSSDYWSYHGSLTHPPLHESVTWIIYREPISASSEQLAKFRSLLSTAEGEKASSILHNHRLPQPLKGRQVKASFK</sequence>
<evidence type="ECO:0000259" key="12">
    <source>
        <dbReference type="PROSITE" id="PS51144"/>
    </source>
</evidence>
<gene>
    <name evidence="13" type="primary">CA1</name>
</gene>
<evidence type="ECO:0000256" key="11">
    <source>
        <dbReference type="RuleBase" id="RU367011"/>
    </source>
</evidence>
<keyword evidence="5 11" id="KW-0479">Metal-binding</keyword>
<dbReference type="PANTHER" id="PTHR18952:SF282">
    <property type="entry name" value="CARBONIC ANHYDRASE 1"/>
    <property type="match status" value="1"/>
</dbReference>